<evidence type="ECO:0008006" key="5">
    <source>
        <dbReference type="Google" id="ProtNLM"/>
    </source>
</evidence>
<dbReference type="Gene3D" id="2.150.10.10">
    <property type="entry name" value="Serralysin-like metalloprotease, C-terminal"/>
    <property type="match status" value="1"/>
</dbReference>
<dbReference type="EMBL" id="JANQDH010000023">
    <property type="protein sequence ID" value="MDH6059494.1"/>
    <property type="molecule type" value="Genomic_DNA"/>
</dbReference>
<dbReference type="InterPro" id="IPR050557">
    <property type="entry name" value="RTX_toxin/Mannuronan_C5-epim"/>
</dbReference>
<dbReference type="InterPro" id="IPR011049">
    <property type="entry name" value="Serralysin-like_metalloprot_C"/>
</dbReference>
<dbReference type="PANTHER" id="PTHR38340:SF1">
    <property type="entry name" value="S-LAYER PROTEIN"/>
    <property type="match status" value="1"/>
</dbReference>
<name>A0AA43GPZ6_9CYAN</name>
<dbReference type="GO" id="GO:0005576">
    <property type="term" value="C:extracellular region"/>
    <property type="evidence" value="ECO:0007669"/>
    <property type="project" value="UniProtKB-SubCell"/>
</dbReference>
<protein>
    <recommendedName>
        <fullName evidence="5">Calcium-binding protein</fullName>
    </recommendedName>
</protein>
<evidence type="ECO:0000313" key="3">
    <source>
        <dbReference type="EMBL" id="MDH6059494.1"/>
    </source>
</evidence>
<comment type="caution">
    <text evidence="3">The sequence shown here is derived from an EMBL/GenBank/DDBJ whole genome shotgun (WGS) entry which is preliminary data.</text>
</comment>
<dbReference type="GO" id="GO:0005509">
    <property type="term" value="F:calcium ion binding"/>
    <property type="evidence" value="ECO:0007669"/>
    <property type="project" value="InterPro"/>
</dbReference>
<reference evidence="3 4" key="1">
    <citation type="journal article" date="2023" name="J. Phycol.">
        <title>Chrysosporum ovalisporum is synonymous with the true-branching cyanobacterium Umezakia natans (Nostocales/Aphanizomenonaceae).</title>
        <authorList>
            <person name="McGregor G.B."/>
            <person name="Sendall B.C."/>
            <person name="Niiyama Y."/>
            <person name="Tuji A."/>
            <person name="Willis A."/>
        </authorList>
    </citation>
    <scope>NUCLEOTIDE SEQUENCE [LARGE SCALE GENOMIC DNA]</scope>
    <source>
        <strain evidence="3 4">ANA360D</strain>
    </source>
</reference>
<dbReference type="Proteomes" id="UP001159387">
    <property type="component" value="Unassembled WGS sequence"/>
</dbReference>
<organism evidence="3 4">
    <name type="scientific">Chrysosporum bergii ANA360D</name>
    <dbReference type="NCBI Taxonomy" id="617107"/>
    <lineage>
        <taxon>Bacteria</taxon>
        <taxon>Bacillati</taxon>
        <taxon>Cyanobacteriota</taxon>
        <taxon>Cyanophyceae</taxon>
        <taxon>Nostocales</taxon>
        <taxon>Nodulariaceae</taxon>
        <taxon>Chrysosporum</taxon>
    </lineage>
</organism>
<comment type="subcellular location">
    <subcellularLocation>
        <location evidence="1">Secreted</location>
    </subcellularLocation>
</comment>
<dbReference type="PRINTS" id="PR00313">
    <property type="entry name" value="CABNDNGRPT"/>
</dbReference>
<proteinExistence type="predicted"/>
<dbReference type="PANTHER" id="PTHR38340">
    <property type="entry name" value="S-LAYER PROTEIN"/>
    <property type="match status" value="1"/>
</dbReference>
<dbReference type="SUPFAM" id="SSF51120">
    <property type="entry name" value="beta-Roll"/>
    <property type="match status" value="1"/>
</dbReference>
<evidence type="ECO:0000256" key="2">
    <source>
        <dbReference type="ARBA" id="ARBA00022525"/>
    </source>
</evidence>
<dbReference type="AlphaFoldDB" id="A0AA43GPZ6"/>
<evidence type="ECO:0000313" key="4">
    <source>
        <dbReference type="Proteomes" id="UP001159387"/>
    </source>
</evidence>
<evidence type="ECO:0000256" key="1">
    <source>
        <dbReference type="ARBA" id="ARBA00004613"/>
    </source>
</evidence>
<keyword evidence="4" id="KW-1185">Reference proteome</keyword>
<sequence>MFGGSGNDTLYGDGLLLDNSTAGNDEFDANTNFGGLYGGAGDDTLYGDGLSLKNSTAGNDTLYGQDGNDTIYGDGLSLINSTPGNDVLWGGPGNDILYGDAPTIAYGFVQVYGADRFIFAPGDKQDTIMDYQQGRDKLDLTSFGVTNLTNLNADINPSGNLTVIDFGGGDVLTLNGSFTLTDSDFYQG</sequence>
<gene>
    <name evidence="3" type="ORF">NWP17_03425</name>
</gene>
<dbReference type="Pfam" id="PF00353">
    <property type="entry name" value="HemolysinCabind"/>
    <property type="match status" value="4"/>
</dbReference>
<keyword evidence="2" id="KW-0964">Secreted</keyword>
<dbReference type="InterPro" id="IPR001343">
    <property type="entry name" value="Hemolysn_Ca-bd"/>
</dbReference>
<accession>A0AA43GPZ6</accession>